<dbReference type="SUPFAM" id="SSF160909">
    <property type="entry name" value="ATP12-like"/>
    <property type="match status" value="1"/>
</dbReference>
<dbReference type="Gene3D" id="3.30.2180.10">
    <property type="entry name" value="ATP12-like"/>
    <property type="match status" value="1"/>
</dbReference>
<keyword evidence="5" id="KW-0143">Chaperone</keyword>
<accession>A0ABR4P0S8</accession>
<name>A0ABR4P0S8_9SACH</name>
<dbReference type="InterPro" id="IPR023335">
    <property type="entry name" value="ATP12_ortho_dom_sf"/>
</dbReference>
<sequence>MLRLAKAGVRPLYLVTRRSFHRAVICYNPLGIDNSTENNLKTETNRLAKTGEKFWEKVGLKETDDKVYLQLDSKTMKTPLGNELAFDSKRKLLALMLKKEWSNLHELGSSKFSLPLTSLVSRCIDLQTTSDPNCDPELVAKIGGSTDVIKNQLLRYIDTDTLLVFSPAAEFEGALRKEQDRLYLPIITKIEEFLSQRAPESSKIKLQILDADIHGLRGNVQSEEVKRAATKYMDSLSLWDLAIFEKTVLTTKSFICGVLLLESLTNVHTEQMLAHSLEDIIRLATLETIFQIERWGEVEDTHDVDKRDIKRNLASAAIVAYRD</sequence>
<evidence type="ECO:0000313" key="7">
    <source>
        <dbReference type="Proteomes" id="UP001623330"/>
    </source>
</evidence>
<keyword evidence="7" id="KW-1185">Reference proteome</keyword>
<evidence type="ECO:0000256" key="3">
    <source>
        <dbReference type="ARBA" id="ARBA00022946"/>
    </source>
</evidence>
<dbReference type="InterPro" id="IPR011419">
    <property type="entry name" value="ATP12_ATP_synth-F1-assembly"/>
</dbReference>
<reference evidence="6 7" key="1">
    <citation type="submission" date="2024-05" db="EMBL/GenBank/DDBJ databases">
        <title>Long read based assembly of the Candida bracarensis genome reveals expanded adhesin content.</title>
        <authorList>
            <person name="Marcet-Houben M."/>
            <person name="Ksiezopolska E."/>
            <person name="Gabaldon T."/>
        </authorList>
    </citation>
    <scope>NUCLEOTIDE SEQUENCE [LARGE SCALE GENOMIC DNA]</scope>
    <source>
        <strain evidence="6 7">CBM6</strain>
    </source>
</reference>
<organism evidence="6 7">
    <name type="scientific">Nakaseomyces bracarensis</name>
    <dbReference type="NCBI Taxonomy" id="273131"/>
    <lineage>
        <taxon>Eukaryota</taxon>
        <taxon>Fungi</taxon>
        <taxon>Dikarya</taxon>
        <taxon>Ascomycota</taxon>
        <taxon>Saccharomycotina</taxon>
        <taxon>Saccharomycetes</taxon>
        <taxon>Saccharomycetales</taxon>
        <taxon>Saccharomycetaceae</taxon>
        <taxon>Nakaseomyces</taxon>
    </lineage>
</organism>
<evidence type="ECO:0000256" key="5">
    <source>
        <dbReference type="ARBA" id="ARBA00023186"/>
    </source>
</evidence>
<dbReference type="PANTHER" id="PTHR21013">
    <property type="entry name" value="ATP SYNTHASE MITOCHONDRIAL F1 COMPLEX ASSEMBLY FACTOR 2/ATP12 PROTEIN, MITOCHONDRIAL PRECURSOR"/>
    <property type="match status" value="1"/>
</dbReference>
<keyword evidence="3" id="KW-0809">Transit peptide</keyword>
<evidence type="ECO:0000256" key="4">
    <source>
        <dbReference type="ARBA" id="ARBA00023128"/>
    </source>
</evidence>
<dbReference type="Proteomes" id="UP001623330">
    <property type="component" value="Unassembled WGS sequence"/>
</dbReference>
<dbReference type="Pfam" id="PF07542">
    <property type="entry name" value="ATP12"/>
    <property type="match status" value="1"/>
</dbReference>
<evidence type="ECO:0000256" key="2">
    <source>
        <dbReference type="ARBA" id="ARBA00008231"/>
    </source>
</evidence>
<gene>
    <name evidence="6" type="ORF">RNJ44_02843</name>
</gene>
<keyword evidence="4" id="KW-0496">Mitochondrion</keyword>
<dbReference type="InterPro" id="IPR042272">
    <property type="entry name" value="ATP12_ATP_synth-F1-assembly_N"/>
</dbReference>
<dbReference type="PANTHER" id="PTHR21013:SF10">
    <property type="entry name" value="ATP SYNTHASE MITOCHONDRIAL F1 COMPLEX ASSEMBLY FACTOR 2"/>
    <property type="match status" value="1"/>
</dbReference>
<dbReference type="Gene3D" id="1.10.3580.10">
    <property type="entry name" value="ATP12 ATPase"/>
    <property type="match status" value="1"/>
</dbReference>
<evidence type="ECO:0000256" key="1">
    <source>
        <dbReference type="ARBA" id="ARBA00004173"/>
    </source>
</evidence>
<comment type="similarity">
    <text evidence="2">Belongs to the ATP12 family.</text>
</comment>
<proteinExistence type="inferred from homology"/>
<comment type="subcellular location">
    <subcellularLocation>
        <location evidence="1">Mitochondrion</location>
    </subcellularLocation>
</comment>
<evidence type="ECO:0000313" key="6">
    <source>
        <dbReference type="EMBL" id="KAL3235055.1"/>
    </source>
</evidence>
<comment type="caution">
    <text evidence="6">The sequence shown here is derived from an EMBL/GenBank/DDBJ whole genome shotgun (WGS) entry which is preliminary data.</text>
</comment>
<protein>
    <submittedName>
        <fullName evidence="6">Protein ATP12, mitochondrial</fullName>
    </submittedName>
</protein>
<dbReference type="EMBL" id="JBEVYD010000002">
    <property type="protein sequence ID" value="KAL3235055.1"/>
    <property type="molecule type" value="Genomic_DNA"/>
</dbReference>